<feature type="compositionally biased region" description="Basic and acidic residues" evidence="1">
    <location>
        <begin position="172"/>
        <end position="185"/>
    </location>
</feature>
<evidence type="ECO:0000256" key="2">
    <source>
        <dbReference type="SAM" id="SignalP"/>
    </source>
</evidence>
<keyword evidence="2" id="KW-0732">Signal</keyword>
<name>A0A1D1YHU3_9ARAE</name>
<feature type="compositionally biased region" description="Polar residues" evidence="1">
    <location>
        <begin position="195"/>
        <end position="207"/>
    </location>
</feature>
<protein>
    <submittedName>
        <fullName evidence="3">Uncharacterized protein</fullName>
    </submittedName>
</protein>
<evidence type="ECO:0000256" key="1">
    <source>
        <dbReference type="SAM" id="MobiDB-lite"/>
    </source>
</evidence>
<dbReference type="EMBL" id="GDJX01013744">
    <property type="protein sequence ID" value="JAT54192.1"/>
    <property type="molecule type" value="Transcribed_RNA"/>
</dbReference>
<feature type="signal peptide" evidence="2">
    <location>
        <begin position="1"/>
        <end position="22"/>
    </location>
</feature>
<feature type="compositionally biased region" description="Basic and acidic residues" evidence="1">
    <location>
        <begin position="148"/>
        <end position="164"/>
    </location>
</feature>
<sequence length="207" mass="22949">MGMTVPSRYPVRLLLLMVCSSALRLRIRIRNPNNSSDFYLDLNPFTAFTSDPGRSCQIRPGSDPFTVLVVMRMGRSQDLVVAAVKPLAADTRGRLGNLRRICCGRARTATAEALLPSGLPQTHGEGNLALIPNDAGHTTWRGRRWWRGRRDGDFPSRDPPKEAELSLTGSSKRGENPNRRSEQKLLHHSSLSSSPGLQNINRISKKP</sequence>
<accession>A0A1D1YHU3</accession>
<feature type="region of interest" description="Disordered" evidence="1">
    <location>
        <begin position="147"/>
        <end position="207"/>
    </location>
</feature>
<evidence type="ECO:0000313" key="3">
    <source>
        <dbReference type="EMBL" id="JAT54192.1"/>
    </source>
</evidence>
<dbReference type="AlphaFoldDB" id="A0A1D1YHU3"/>
<gene>
    <name evidence="3" type="ORF">g.102879</name>
</gene>
<feature type="chain" id="PRO_5008900225" evidence="2">
    <location>
        <begin position="23"/>
        <end position="207"/>
    </location>
</feature>
<reference evidence="3" key="1">
    <citation type="submission" date="2015-07" db="EMBL/GenBank/DDBJ databases">
        <title>Transcriptome Assembly of Anthurium amnicola.</title>
        <authorList>
            <person name="Suzuki J."/>
        </authorList>
    </citation>
    <scope>NUCLEOTIDE SEQUENCE</scope>
</reference>
<organism evidence="3">
    <name type="scientific">Anthurium amnicola</name>
    <dbReference type="NCBI Taxonomy" id="1678845"/>
    <lineage>
        <taxon>Eukaryota</taxon>
        <taxon>Viridiplantae</taxon>
        <taxon>Streptophyta</taxon>
        <taxon>Embryophyta</taxon>
        <taxon>Tracheophyta</taxon>
        <taxon>Spermatophyta</taxon>
        <taxon>Magnoliopsida</taxon>
        <taxon>Liliopsida</taxon>
        <taxon>Araceae</taxon>
        <taxon>Pothoideae</taxon>
        <taxon>Potheae</taxon>
        <taxon>Anthurium</taxon>
    </lineage>
</organism>
<proteinExistence type="predicted"/>